<reference evidence="2 3" key="1">
    <citation type="submission" date="2024-10" db="EMBL/GenBank/DDBJ databases">
        <title>Novel secondary metabolite-producing bacteria for plant disease control.</title>
        <authorList>
            <person name="Chevrette M."/>
        </authorList>
    </citation>
    <scope>NUCLEOTIDE SEQUENCE [LARGE SCALE GENOMIC DNA]</scope>
    <source>
        <strain evidence="2 3">J30 TE3557</strain>
    </source>
</reference>
<dbReference type="Gene3D" id="3.10.450.50">
    <property type="match status" value="1"/>
</dbReference>
<dbReference type="InterPro" id="IPR037401">
    <property type="entry name" value="SnoaL-like"/>
</dbReference>
<evidence type="ECO:0000313" key="3">
    <source>
        <dbReference type="Proteomes" id="UP001620520"/>
    </source>
</evidence>
<proteinExistence type="predicted"/>
<protein>
    <submittedName>
        <fullName evidence="2">Ketosteroid isomerase-like protein</fullName>
    </submittedName>
</protein>
<sequence length="118" mass="13911">MTNDVNSWMDRYERAWTSNEPDDIRALFTEDAAYYDKPNTAKPWNGHEEIVKAWSEAGDKPEDWTFEWTLLGQDGDVAFVQGVTTYLNGQPTYDNLWVIRFAEDGRAREFTEWYMARK</sequence>
<organism evidence="2 3">
    <name type="scientific">Paenarthrobacter histidinolovorans</name>
    <dbReference type="NCBI Taxonomy" id="43664"/>
    <lineage>
        <taxon>Bacteria</taxon>
        <taxon>Bacillati</taxon>
        <taxon>Actinomycetota</taxon>
        <taxon>Actinomycetes</taxon>
        <taxon>Micrococcales</taxon>
        <taxon>Micrococcaceae</taxon>
        <taxon>Paenarthrobacter</taxon>
    </lineage>
</organism>
<dbReference type="RefSeq" id="WP_189020960.1">
    <property type="nucleotide sequence ID" value="NZ_BMPM01000010.1"/>
</dbReference>
<name>A0ABW8NBR1_9MICC</name>
<dbReference type="Pfam" id="PF12680">
    <property type="entry name" value="SnoaL_2"/>
    <property type="match status" value="1"/>
</dbReference>
<feature type="domain" description="SnoaL-like" evidence="1">
    <location>
        <begin position="11"/>
        <end position="109"/>
    </location>
</feature>
<evidence type="ECO:0000313" key="2">
    <source>
        <dbReference type="EMBL" id="MFK4640999.1"/>
    </source>
</evidence>
<dbReference type="Proteomes" id="UP001620520">
    <property type="component" value="Unassembled WGS sequence"/>
</dbReference>
<accession>A0ABW8NBR1</accession>
<dbReference type="SUPFAM" id="SSF54427">
    <property type="entry name" value="NTF2-like"/>
    <property type="match status" value="1"/>
</dbReference>
<keyword evidence="3" id="KW-1185">Reference proteome</keyword>
<dbReference type="InterPro" id="IPR032710">
    <property type="entry name" value="NTF2-like_dom_sf"/>
</dbReference>
<comment type="caution">
    <text evidence="2">The sequence shown here is derived from an EMBL/GenBank/DDBJ whole genome shotgun (WGS) entry which is preliminary data.</text>
</comment>
<dbReference type="EMBL" id="JBIYEW010000003">
    <property type="protein sequence ID" value="MFK4640999.1"/>
    <property type="molecule type" value="Genomic_DNA"/>
</dbReference>
<evidence type="ECO:0000259" key="1">
    <source>
        <dbReference type="Pfam" id="PF12680"/>
    </source>
</evidence>
<gene>
    <name evidence="2" type="ORF">ABIA52_003888</name>
</gene>